<evidence type="ECO:0000259" key="3">
    <source>
        <dbReference type="PROSITE" id="PS01031"/>
    </source>
</evidence>
<accession>A0A975GH51</accession>
<keyword evidence="5" id="KW-1185">Reference proteome</keyword>
<keyword evidence="4" id="KW-0346">Stress response</keyword>
<dbReference type="InterPro" id="IPR002068">
    <property type="entry name" value="A-crystallin/Hsp20_dom"/>
</dbReference>
<dbReference type="KEGG" id="dli:dnl_33800"/>
<proteinExistence type="inferred from homology"/>
<dbReference type="Proteomes" id="UP000663720">
    <property type="component" value="Chromosome"/>
</dbReference>
<evidence type="ECO:0000313" key="4">
    <source>
        <dbReference type="EMBL" id="QTA81056.1"/>
    </source>
</evidence>
<dbReference type="PROSITE" id="PS01031">
    <property type="entry name" value="SHSP"/>
    <property type="match status" value="1"/>
</dbReference>
<sequence>MIYRRFIDFPKMETGNPFADLERMKHHMDRLLGNLSEKRSRRAGSGVFPPLNLSEDKDGYFVRAELPGVNVEDLDIQATVNTLSISGQRTLPVEDENAKYHRREREAGRFSRMINLPDAVNADAIEARLVNGLLTVKIPKSDMAKPRQIKVN</sequence>
<dbReference type="PANTHER" id="PTHR11527">
    <property type="entry name" value="HEAT-SHOCK PROTEIN 20 FAMILY MEMBER"/>
    <property type="match status" value="1"/>
</dbReference>
<dbReference type="InterPro" id="IPR031107">
    <property type="entry name" value="Small_HSP"/>
</dbReference>
<gene>
    <name evidence="4" type="ORF">dnl_33800</name>
</gene>
<organism evidence="4 5">
    <name type="scientific">Desulfonema limicola</name>
    <dbReference type="NCBI Taxonomy" id="45656"/>
    <lineage>
        <taxon>Bacteria</taxon>
        <taxon>Pseudomonadati</taxon>
        <taxon>Thermodesulfobacteriota</taxon>
        <taxon>Desulfobacteria</taxon>
        <taxon>Desulfobacterales</taxon>
        <taxon>Desulfococcaceae</taxon>
        <taxon>Desulfonema</taxon>
    </lineage>
</organism>
<evidence type="ECO:0000256" key="2">
    <source>
        <dbReference type="RuleBase" id="RU003616"/>
    </source>
</evidence>
<evidence type="ECO:0000313" key="5">
    <source>
        <dbReference type="Proteomes" id="UP000663720"/>
    </source>
</evidence>
<name>A0A975GH51_9BACT</name>
<comment type="similarity">
    <text evidence="1 2">Belongs to the small heat shock protein (HSP20) family.</text>
</comment>
<reference evidence="4" key="1">
    <citation type="journal article" date="2021" name="Microb. Physiol.">
        <title>Proteogenomic Insights into the Physiology of Marine, Sulfate-Reducing, Filamentous Desulfonema limicola and Desulfonema magnum.</title>
        <authorList>
            <person name="Schnaars V."/>
            <person name="Wohlbrand L."/>
            <person name="Scheve S."/>
            <person name="Hinrichs C."/>
            <person name="Reinhardt R."/>
            <person name="Rabus R."/>
        </authorList>
    </citation>
    <scope>NUCLEOTIDE SEQUENCE</scope>
    <source>
        <strain evidence="4">5ac10</strain>
    </source>
</reference>
<dbReference type="AlphaFoldDB" id="A0A975GH51"/>
<dbReference type="CDD" id="cd06464">
    <property type="entry name" value="ACD_sHsps-like"/>
    <property type="match status" value="1"/>
</dbReference>
<dbReference type="EMBL" id="CP061799">
    <property type="protein sequence ID" value="QTA81056.1"/>
    <property type="molecule type" value="Genomic_DNA"/>
</dbReference>
<dbReference type="RefSeq" id="WP_207687127.1">
    <property type="nucleotide sequence ID" value="NZ_CP061799.1"/>
</dbReference>
<dbReference type="Gene3D" id="2.60.40.790">
    <property type="match status" value="1"/>
</dbReference>
<dbReference type="Pfam" id="PF00011">
    <property type="entry name" value="HSP20"/>
    <property type="match status" value="1"/>
</dbReference>
<dbReference type="SUPFAM" id="SSF49764">
    <property type="entry name" value="HSP20-like chaperones"/>
    <property type="match status" value="1"/>
</dbReference>
<evidence type="ECO:0000256" key="1">
    <source>
        <dbReference type="PROSITE-ProRule" id="PRU00285"/>
    </source>
</evidence>
<dbReference type="InterPro" id="IPR008978">
    <property type="entry name" value="HSP20-like_chaperone"/>
</dbReference>
<feature type="domain" description="SHSP" evidence="3">
    <location>
        <begin position="42"/>
        <end position="152"/>
    </location>
</feature>
<protein>
    <submittedName>
        <fullName evidence="4">Heat shock protein, Hsp 20 family</fullName>
    </submittedName>
</protein>